<evidence type="ECO:0000259" key="3">
    <source>
        <dbReference type="Pfam" id="PF01841"/>
    </source>
</evidence>
<reference evidence="4 5" key="1">
    <citation type="submission" date="2018-08" db="EMBL/GenBank/DDBJ databases">
        <title>A genome reference for cultivated species of the human gut microbiota.</title>
        <authorList>
            <person name="Zou Y."/>
            <person name="Xue W."/>
            <person name="Luo G."/>
        </authorList>
    </citation>
    <scope>NUCLEOTIDE SEQUENCE [LARGE SCALE GENOMIC DNA]</scope>
    <source>
        <strain evidence="4 5">AF45-14BH</strain>
    </source>
</reference>
<feature type="chain" id="PRO_5019131075" description="Transglutaminase-like domain-containing protein" evidence="2">
    <location>
        <begin position="29"/>
        <end position="944"/>
    </location>
</feature>
<dbReference type="PROSITE" id="PS51257">
    <property type="entry name" value="PROKAR_LIPOPROTEIN"/>
    <property type="match status" value="1"/>
</dbReference>
<dbReference type="AlphaFoldDB" id="A0A415G4S6"/>
<dbReference type="InterPro" id="IPR053139">
    <property type="entry name" value="Surface_bspA-like"/>
</dbReference>
<accession>A0A415G4S6</accession>
<dbReference type="PANTHER" id="PTHR45661">
    <property type="entry name" value="SURFACE ANTIGEN"/>
    <property type="match status" value="1"/>
</dbReference>
<gene>
    <name evidence="4" type="ORF">DW068_12910</name>
</gene>
<dbReference type="Proteomes" id="UP000283497">
    <property type="component" value="Unassembled WGS sequence"/>
</dbReference>
<feature type="domain" description="Transglutaminase-like" evidence="3">
    <location>
        <begin position="167"/>
        <end position="269"/>
    </location>
</feature>
<dbReference type="GO" id="GO:0030313">
    <property type="term" value="C:cell envelope"/>
    <property type="evidence" value="ECO:0007669"/>
    <property type="project" value="UniProtKB-SubCell"/>
</dbReference>
<dbReference type="RefSeq" id="WP_118314994.1">
    <property type="nucleotide sequence ID" value="NZ_QRNJ01000058.1"/>
</dbReference>
<dbReference type="Pfam" id="PF01841">
    <property type="entry name" value="Transglut_core"/>
    <property type="match status" value="1"/>
</dbReference>
<dbReference type="InterPro" id="IPR042229">
    <property type="entry name" value="Listeria/Bacterioides_rpt_sf"/>
</dbReference>
<dbReference type="Pfam" id="PF09479">
    <property type="entry name" value="Flg_new"/>
    <property type="match status" value="2"/>
</dbReference>
<dbReference type="SUPFAM" id="SSF52058">
    <property type="entry name" value="L domain-like"/>
    <property type="match status" value="1"/>
</dbReference>
<dbReference type="InterPro" id="IPR002931">
    <property type="entry name" value="Transglutaminase-like"/>
</dbReference>
<name>A0A415G4S6_9FIRM</name>
<evidence type="ECO:0000313" key="5">
    <source>
        <dbReference type="Proteomes" id="UP000283497"/>
    </source>
</evidence>
<protein>
    <recommendedName>
        <fullName evidence="3">Transglutaminase-like domain-containing protein</fullName>
    </recommendedName>
</protein>
<feature type="signal peptide" evidence="2">
    <location>
        <begin position="1"/>
        <end position="28"/>
    </location>
</feature>
<dbReference type="InterPro" id="IPR038765">
    <property type="entry name" value="Papain-like_cys_pep_sf"/>
</dbReference>
<dbReference type="Pfam" id="PF13306">
    <property type="entry name" value="LRR_5"/>
    <property type="match status" value="2"/>
</dbReference>
<keyword evidence="2" id="KW-0732">Signal</keyword>
<comment type="subcellular location">
    <subcellularLocation>
        <location evidence="1">Cell envelope</location>
    </subcellularLocation>
</comment>
<organism evidence="4 5">
    <name type="scientific">Anaerobutyricum hallii</name>
    <dbReference type="NCBI Taxonomy" id="39488"/>
    <lineage>
        <taxon>Bacteria</taxon>
        <taxon>Bacillati</taxon>
        <taxon>Bacillota</taxon>
        <taxon>Clostridia</taxon>
        <taxon>Lachnospirales</taxon>
        <taxon>Lachnospiraceae</taxon>
        <taxon>Anaerobutyricum</taxon>
    </lineage>
</organism>
<dbReference type="EMBL" id="QRNJ01000058">
    <property type="protein sequence ID" value="RHK36077.1"/>
    <property type="molecule type" value="Genomic_DNA"/>
</dbReference>
<evidence type="ECO:0000256" key="1">
    <source>
        <dbReference type="ARBA" id="ARBA00004196"/>
    </source>
</evidence>
<dbReference type="InterPro" id="IPR013378">
    <property type="entry name" value="InlB-like_B-rpt"/>
</dbReference>
<comment type="caution">
    <text evidence="4">The sequence shown here is derived from an EMBL/GenBank/DDBJ whole genome shotgun (WGS) entry which is preliminary data.</text>
</comment>
<evidence type="ECO:0000256" key="2">
    <source>
        <dbReference type="SAM" id="SignalP"/>
    </source>
</evidence>
<dbReference type="InterPro" id="IPR026906">
    <property type="entry name" value="LRR_5"/>
</dbReference>
<dbReference type="Gene3D" id="2.60.40.4270">
    <property type="entry name" value="Listeria-Bacteroides repeat domain"/>
    <property type="match status" value="2"/>
</dbReference>
<dbReference type="InterPro" id="IPR032675">
    <property type="entry name" value="LRR_dom_sf"/>
</dbReference>
<dbReference type="Gene3D" id="3.10.620.30">
    <property type="match status" value="1"/>
</dbReference>
<dbReference type="Gene3D" id="3.80.10.10">
    <property type="entry name" value="Ribonuclease Inhibitor"/>
    <property type="match status" value="2"/>
</dbReference>
<sequence>MRKKIYGIAAALAVTMGCSLFASHPVQAANITTSQQQEDDGYFILPNGEKFQTIKTLKNGKILKFYDLQSDKKGEFLDGKAIYDGEKFKIENYEIATGATFIENPEYDNSDKSTQKFRAIDVAETYFPALTATKKVNDLINKYKDPKQHLLPEKVDKTSSTYQEMKAAAEEATKDCKTDYEKIVALTKYVKKIMTYDISLSGKGLTVEKAWEMKKGVCEQFGDIMERLVQIEGIPSVDTAWENKNNYHIGHAYVLSYDKDSQKWICCDPTGGNADLSVYDQAGQMTNVNKNVVYLKNNNAYYWLIYDKNDAYGNIDYDKWELMDRWGIVLHDADYSNSTDIDARMTDFDGIPVVGVCENAFFNDKEITSIKLSNNLERIENGAFWGASNLKTITFSDGGKGLKKIDSLAFKDCSSLESIDLSNAEITEIPVRAFENCTSLKSIKLPSTVTKIADNAFAGCSNLEEIEGLEQCKISELSATAFDGCVRLKDINLSNATIAAIPDQIFSGMRGLISATVPKTVTSIGTEAFYACKNLEMINGLSDCDITKIGEKAFYNCWSLKEADLSGSSLTVLPASAFKGDTALLSVKMPENLNEIGNEAFYGCSAMKKLDLNNTRLTTIGNSALSDMTSLMYINLPDTVNSVGAKAFDLNLRLDSSDTALMPTVVSENVTPASVNYTDNNVSPWKRRQVIFRDNAVAVYFDGNGSNGKTANAPVFASAGTKISIPACKYTKKGYLFTGWNTEKDGSGTTYKAGARTSDAISILYAQWQKATAKVTLEFPGGKYTNASGSTWDDSFSFTASFSSNSSVTYLPFAQNMTKEGCTFAGWYTEPEYKKRIESLTIRTAIDGMTLYAKWNDTHEHVWGEGAITTKPTCTTPGVKTYTCSVCQKTKTEEIPATGHQHTEVRNVKEATCKEEATPGIPIVRTVGKNSPPENRLPKSTRLG</sequence>
<proteinExistence type="predicted"/>
<dbReference type="SUPFAM" id="SSF54001">
    <property type="entry name" value="Cysteine proteinases"/>
    <property type="match status" value="1"/>
</dbReference>
<evidence type="ECO:0000313" key="4">
    <source>
        <dbReference type="EMBL" id="RHK36077.1"/>
    </source>
</evidence>
<dbReference type="Gene3D" id="3.40.50.12480">
    <property type="match status" value="1"/>
</dbReference>
<dbReference type="PANTHER" id="PTHR45661:SF3">
    <property type="entry name" value="IG-LIKE DOMAIN-CONTAINING PROTEIN"/>
    <property type="match status" value="1"/>
</dbReference>